<dbReference type="BioCyc" id="LINT1193029:G11R4-1913-MONOMER"/>
<comment type="caution">
    <text evidence="1">The sequence shown here is derived from an EMBL/GenBank/DDBJ whole genome shotgun (WGS) entry which is preliminary data.</text>
</comment>
<organism evidence="1 2">
    <name type="scientific">Leptospira interrogans serovar Pyrogenes str. 200701872</name>
    <dbReference type="NCBI Taxonomy" id="1193029"/>
    <lineage>
        <taxon>Bacteria</taxon>
        <taxon>Pseudomonadati</taxon>
        <taxon>Spirochaetota</taxon>
        <taxon>Spirochaetia</taxon>
        <taxon>Leptospirales</taxon>
        <taxon>Leptospiraceae</taxon>
        <taxon>Leptospira</taxon>
    </lineage>
</organism>
<dbReference type="Proteomes" id="UP000012117">
    <property type="component" value="Unassembled WGS sequence"/>
</dbReference>
<gene>
    <name evidence="1" type="ORF">LEP1GSC124_4995</name>
</gene>
<protein>
    <submittedName>
        <fullName evidence="1">Uncharacterized protein</fullName>
    </submittedName>
</protein>
<dbReference type="EMBL" id="AKWN02000108">
    <property type="protein sequence ID" value="EMP08649.1"/>
    <property type="molecule type" value="Genomic_DNA"/>
</dbReference>
<evidence type="ECO:0000313" key="2">
    <source>
        <dbReference type="Proteomes" id="UP000012117"/>
    </source>
</evidence>
<reference evidence="1 2" key="1">
    <citation type="submission" date="2013-01" db="EMBL/GenBank/DDBJ databases">
        <authorList>
            <person name="Harkins D.M."/>
            <person name="Durkin A.S."/>
            <person name="Brinkac L.M."/>
            <person name="Haft D.H."/>
            <person name="Selengut J.D."/>
            <person name="Sanka R."/>
            <person name="DePew J."/>
            <person name="Purushe J."/>
            <person name="Picardeau M."/>
            <person name="Werts C."/>
            <person name="Goarant C."/>
            <person name="Vinetz J.M."/>
            <person name="Sutton G.G."/>
            <person name="Nierman W.C."/>
            <person name="Fouts D.E."/>
        </authorList>
    </citation>
    <scope>NUCLEOTIDE SEQUENCE [LARGE SCALE GENOMIC DNA]</scope>
    <source>
        <strain evidence="1 2">200701872</strain>
    </source>
</reference>
<evidence type="ECO:0000313" key="1">
    <source>
        <dbReference type="EMBL" id="EMP08649.1"/>
    </source>
</evidence>
<name>M7ACT7_LEPIR</name>
<sequence length="44" mass="5274">MSGKLGLRITPRMHFLWDEEYIQSLDESLRLTRNPRTQTESGFY</sequence>
<proteinExistence type="predicted"/>
<dbReference type="AlphaFoldDB" id="M7ACT7"/>
<accession>M7ACT7</accession>